<dbReference type="EMBL" id="UYSG01001010">
    <property type="protein sequence ID" value="VDL31451.1"/>
    <property type="molecule type" value="Genomic_DNA"/>
</dbReference>
<gene>
    <name evidence="2" type="ORF">HDID_LOCUS3377</name>
</gene>
<evidence type="ECO:0000256" key="1">
    <source>
        <dbReference type="SAM" id="MobiDB-lite"/>
    </source>
</evidence>
<reference evidence="4" key="1">
    <citation type="submission" date="2017-02" db="UniProtKB">
        <authorList>
            <consortium name="WormBaseParasite"/>
        </authorList>
    </citation>
    <scope>IDENTIFICATION</scope>
</reference>
<feature type="region of interest" description="Disordered" evidence="1">
    <location>
        <begin position="223"/>
        <end position="248"/>
    </location>
</feature>
<dbReference type="OrthoDB" id="6282652at2759"/>
<dbReference type="Proteomes" id="UP000274504">
    <property type="component" value="Unassembled WGS sequence"/>
</dbReference>
<dbReference type="InterPro" id="IPR015915">
    <property type="entry name" value="Kelch-typ_b-propeller"/>
</dbReference>
<dbReference type="AlphaFoldDB" id="A0A0R3SEZ6"/>
<evidence type="ECO:0000313" key="2">
    <source>
        <dbReference type="EMBL" id="VDL31451.1"/>
    </source>
</evidence>
<dbReference type="Gene3D" id="2.120.10.80">
    <property type="entry name" value="Kelch-type beta propeller"/>
    <property type="match status" value="1"/>
</dbReference>
<accession>A0A0R3SEZ6</accession>
<name>A0A0R3SEZ6_HYMDI</name>
<protein>
    <submittedName>
        <fullName evidence="4">DUF2235 domain-containing protein</fullName>
    </submittedName>
</protein>
<evidence type="ECO:0000313" key="4">
    <source>
        <dbReference type="WBParaSite" id="HDID_0000337901-mRNA-1"/>
    </source>
</evidence>
<reference evidence="2 3" key="2">
    <citation type="submission" date="2018-11" db="EMBL/GenBank/DDBJ databases">
        <authorList>
            <consortium name="Pathogen Informatics"/>
        </authorList>
    </citation>
    <scope>NUCLEOTIDE SEQUENCE [LARGE SCALE GENOMIC DNA]</scope>
</reference>
<dbReference type="SUPFAM" id="SSF117281">
    <property type="entry name" value="Kelch motif"/>
    <property type="match status" value="1"/>
</dbReference>
<evidence type="ECO:0000313" key="3">
    <source>
        <dbReference type="Proteomes" id="UP000274504"/>
    </source>
</evidence>
<sequence>MNSHIDPSGHEEIFTDADHHRAISWDALPPHEVLFEHLNPSTPPPSAVISQDEGSFQELRISRIERSSKLKKLSEIFTGEALNKKQHSWLTHKNPYSITETWSLLPPMIEERSRCAAVSIPDYSVLFIGGIGRDGFLLRSTELLTRRFGKGRGRVYVVGWGEYVESMEKLEVEVGSQWTFLISFGLSQRLEIYSMARVGNKLIVLFIGTSALYTVELDGDPKTGSPATEFNQSFDDERTRPLPRRALPTSSASAPIVLALA</sequence>
<organism evidence="4">
    <name type="scientific">Hymenolepis diminuta</name>
    <name type="common">Rat tapeworm</name>
    <dbReference type="NCBI Taxonomy" id="6216"/>
    <lineage>
        <taxon>Eukaryota</taxon>
        <taxon>Metazoa</taxon>
        <taxon>Spiralia</taxon>
        <taxon>Lophotrochozoa</taxon>
        <taxon>Platyhelminthes</taxon>
        <taxon>Cestoda</taxon>
        <taxon>Eucestoda</taxon>
        <taxon>Cyclophyllidea</taxon>
        <taxon>Hymenolepididae</taxon>
        <taxon>Hymenolepis</taxon>
    </lineage>
</organism>
<proteinExistence type="predicted"/>
<dbReference type="WBParaSite" id="HDID_0000337901-mRNA-1">
    <property type="protein sequence ID" value="HDID_0000337901-mRNA-1"/>
    <property type="gene ID" value="HDID_0000337901"/>
</dbReference>